<dbReference type="Gene3D" id="3.10.450.50">
    <property type="match status" value="1"/>
</dbReference>
<evidence type="ECO:0008006" key="3">
    <source>
        <dbReference type="Google" id="ProtNLM"/>
    </source>
</evidence>
<keyword evidence="2" id="KW-1185">Reference proteome</keyword>
<name>A0A556MV41_9SPHI</name>
<reference evidence="1 2" key="1">
    <citation type="submission" date="2019-07" db="EMBL/GenBank/DDBJ databases">
        <authorList>
            <person name="Huq M.A."/>
        </authorList>
    </citation>
    <scope>NUCLEOTIDE SEQUENCE [LARGE SCALE GENOMIC DNA]</scope>
    <source>
        <strain evidence="1 2">MAH-19</strain>
    </source>
</reference>
<gene>
    <name evidence="1" type="ORF">FO440_05960</name>
</gene>
<dbReference type="EMBL" id="VLPK01000001">
    <property type="protein sequence ID" value="TSJ43733.1"/>
    <property type="molecule type" value="Genomic_DNA"/>
</dbReference>
<dbReference type="SUPFAM" id="SSF54427">
    <property type="entry name" value="NTF2-like"/>
    <property type="match status" value="1"/>
</dbReference>
<evidence type="ECO:0000313" key="2">
    <source>
        <dbReference type="Proteomes" id="UP000318733"/>
    </source>
</evidence>
<dbReference type="RefSeq" id="WP_144247299.1">
    <property type="nucleotide sequence ID" value="NZ_VLPK01000001.1"/>
</dbReference>
<protein>
    <recommendedName>
        <fullName evidence="3">Nuclear transport factor 2 family protein</fullName>
    </recommendedName>
</protein>
<dbReference type="InterPro" id="IPR032710">
    <property type="entry name" value="NTF2-like_dom_sf"/>
</dbReference>
<dbReference type="Proteomes" id="UP000318733">
    <property type="component" value="Unassembled WGS sequence"/>
</dbReference>
<evidence type="ECO:0000313" key="1">
    <source>
        <dbReference type="EMBL" id="TSJ43733.1"/>
    </source>
</evidence>
<comment type="caution">
    <text evidence="1">The sequence shown here is derived from an EMBL/GenBank/DDBJ whole genome shotgun (WGS) entry which is preliminary data.</text>
</comment>
<proteinExistence type="predicted"/>
<dbReference type="AlphaFoldDB" id="A0A556MV41"/>
<dbReference type="OrthoDB" id="3681559at2"/>
<sequence>MIQGIVETIRKSFQTRDYKPFVDLFTENGAYETPFAVENKRIEGLPAIGKHFAKKIESPINKALKI</sequence>
<accession>A0A556MV41</accession>
<organism evidence="1 2">
    <name type="scientific">Mucilaginibacter corticis</name>
    <dbReference type="NCBI Taxonomy" id="2597670"/>
    <lineage>
        <taxon>Bacteria</taxon>
        <taxon>Pseudomonadati</taxon>
        <taxon>Bacteroidota</taxon>
        <taxon>Sphingobacteriia</taxon>
        <taxon>Sphingobacteriales</taxon>
        <taxon>Sphingobacteriaceae</taxon>
        <taxon>Mucilaginibacter</taxon>
    </lineage>
</organism>